<name>A0ABQ2J6W2_9ACTN</name>
<keyword evidence="3" id="KW-1185">Reference proteome</keyword>
<evidence type="ECO:0000256" key="1">
    <source>
        <dbReference type="SAM" id="MobiDB-lite"/>
    </source>
</evidence>
<evidence type="ECO:0000313" key="2">
    <source>
        <dbReference type="EMBL" id="GGN40618.1"/>
    </source>
</evidence>
<feature type="region of interest" description="Disordered" evidence="1">
    <location>
        <begin position="1"/>
        <end position="31"/>
    </location>
</feature>
<feature type="compositionally biased region" description="Low complexity" evidence="1">
    <location>
        <begin position="21"/>
        <end position="31"/>
    </location>
</feature>
<reference evidence="3" key="1">
    <citation type="journal article" date="2019" name="Int. J. Syst. Evol. Microbiol.">
        <title>The Global Catalogue of Microorganisms (GCM) 10K type strain sequencing project: providing services to taxonomists for standard genome sequencing and annotation.</title>
        <authorList>
            <consortium name="The Broad Institute Genomics Platform"/>
            <consortium name="The Broad Institute Genome Sequencing Center for Infectious Disease"/>
            <person name="Wu L."/>
            <person name="Ma J."/>
        </authorList>
    </citation>
    <scope>NUCLEOTIDE SEQUENCE [LARGE SCALE GENOMIC DNA]</scope>
    <source>
        <strain evidence="3">CGMCC 4.7323</strain>
    </source>
</reference>
<proteinExistence type="predicted"/>
<feature type="compositionally biased region" description="Basic and acidic residues" evidence="1">
    <location>
        <begin position="9"/>
        <end position="19"/>
    </location>
</feature>
<accession>A0ABQ2J6W2</accession>
<dbReference type="EMBL" id="BMND01000005">
    <property type="protein sequence ID" value="GGN40618.1"/>
    <property type="molecule type" value="Genomic_DNA"/>
</dbReference>
<sequence length="256" mass="27346">MTTTPRPAPQHDVHRRSAPDRVPAARPPTGAGAAAAADLAQVLARMRALAAALPDGDGVAVFNGVYLAVTEEVAGRIGDGTFQDPSAAGELDRCFARRYFAAVDAATAGLRPPACWRPLFQLRRHPGVRPLQFALAGINAHIGHDLALAVLDTCRVLDCEPDALECDFERVGGVLTSLEERIRERLMPGPDVLEVADPLTHLIGSWSLDKARDAAWVAARALWGVRRLPEVAEELTERLDAGVGLVGRMLLTPLPG</sequence>
<dbReference type="Proteomes" id="UP000600080">
    <property type="component" value="Unassembled WGS sequence"/>
</dbReference>
<dbReference type="InterPro" id="IPR046037">
    <property type="entry name" value="DUF5995"/>
</dbReference>
<comment type="caution">
    <text evidence="2">The sequence shown here is derived from an EMBL/GenBank/DDBJ whole genome shotgun (WGS) entry which is preliminary data.</text>
</comment>
<gene>
    <name evidence="2" type="ORF">GCM10012285_18910</name>
</gene>
<evidence type="ECO:0000313" key="3">
    <source>
        <dbReference type="Proteomes" id="UP000600080"/>
    </source>
</evidence>
<protein>
    <submittedName>
        <fullName evidence="2">Uncharacterized protein</fullName>
    </submittedName>
</protein>
<organism evidence="2 3">
    <name type="scientific">Streptomyces kronopolitis</name>
    <dbReference type="NCBI Taxonomy" id="1612435"/>
    <lineage>
        <taxon>Bacteria</taxon>
        <taxon>Bacillati</taxon>
        <taxon>Actinomycetota</taxon>
        <taxon>Actinomycetes</taxon>
        <taxon>Kitasatosporales</taxon>
        <taxon>Streptomycetaceae</taxon>
        <taxon>Streptomyces</taxon>
    </lineage>
</organism>
<dbReference type="Pfam" id="PF19458">
    <property type="entry name" value="DUF5995"/>
    <property type="match status" value="1"/>
</dbReference>